<dbReference type="PANTHER" id="PTHR12156">
    <property type="entry name" value="PLECKSTRIN HOMOLOGY-LIKE DOMAIN, FAMILY B, MEMBER 3"/>
    <property type="match status" value="1"/>
</dbReference>
<evidence type="ECO:0000259" key="3">
    <source>
        <dbReference type="PROSITE" id="PS50003"/>
    </source>
</evidence>
<keyword evidence="1" id="KW-0175">Coiled coil</keyword>
<feature type="region of interest" description="Disordered" evidence="2">
    <location>
        <begin position="21"/>
        <end position="85"/>
    </location>
</feature>
<dbReference type="PROSITE" id="PS50003">
    <property type="entry name" value="PH_DOMAIN"/>
    <property type="match status" value="1"/>
</dbReference>
<dbReference type="InterPro" id="IPR052212">
    <property type="entry name" value="PH-like_domain"/>
</dbReference>
<evidence type="ECO:0000313" key="4">
    <source>
        <dbReference type="EMBL" id="KAI2656157.1"/>
    </source>
</evidence>
<dbReference type="InterPro" id="IPR001849">
    <property type="entry name" value="PH_domain"/>
</dbReference>
<feature type="region of interest" description="Disordered" evidence="2">
    <location>
        <begin position="549"/>
        <end position="604"/>
    </location>
</feature>
<dbReference type="SUPFAM" id="SSF50729">
    <property type="entry name" value="PH domain-like"/>
    <property type="match status" value="1"/>
</dbReference>
<feature type="domain" description="PH" evidence="3">
    <location>
        <begin position="867"/>
        <end position="949"/>
    </location>
</feature>
<evidence type="ECO:0000313" key="5">
    <source>
        <dbReference type="Proteomes" id="UP000830375"/>
    </source>
</evidence>
<gene>
    <name evidence="4" type="ORF">H4Q32_012998</name>
</gene>
<comment type="caution">
    <text evidence="4">The sequence shown here is derived from an EMBL/GenBank/DDBJ whole genome shotgun (WGS) entry which is preliminary data.</text>
</comment>
<dbReference type="InterPro" id="IPR011993">
    <property type="entry name" value="PH-like_dom_sf"/>
</dbReference>
<dbReference type="PANTHER" id="PTHR12156:SF30">
    <property type="entry name" value="PLECKSTRIN HOMOLOGY-LIKE DOMAIN FAMILY B MEMBER 1 ISOFORM X1"/>
    <property type="match status" value="1"/>
</dbReference>
<feature type="compositionally biased region" description="Polar residues" evidence="2">
    <location>
        <begin position="587"/>
        <end position="602"/>
    </location>
</feature>
<feature type="coiled-coil region" evidence="1">
    <location>
        <begin position="98"/>
        <end position="232"/>
    </location>
</feature>
<evidence type="ECO:0000256" key="2">
    <source>
        <dbReference type="SAM" id="MobiDB-lite"/>
    </source>
</evidence>
<name>A0ABQ8M1S7_LABRO</name>
<feature type="compositionally biased region" description="Low complexity" evidence="2">
    <location>
        <begin position="572"/>
        <end position="584"/>
    </location>
</feature>
<feature type="compositionally biased region" description="Low complexity" evidence="2">
    <location>
        <begin position="76"/>
        <end position="85"/>
    </location>
</feature>
<dbReference type="Gene3D" id="2.30.29.30">
    <property type="entry name" value="Pleckstrin-homology domain (PH domain)/Phosphotyrosine-binding domain (PTB)"/>
    <property type="match status" value="1"/>
</dbReference>
<protein>
    <submittedName>
        <fullName evidence="4">Pleckstrin homology-like domain family B member 1</fullName>
    </submittedName>
</protein>
<organism evidence="4 5">
    <name type="scientific">Labeo rohita</name>
    <name type="common">Indian major carp</name>
    <name type="synonym">Cyprinus rohita</name>
    <dbReference type="NCBI Taxonomy" id="84645"/>
    <lineage>
        <taxon>Eukaryota</taxon>
        <taxon>Metazoa</taxon>
        <taxon>Chordata</taxon>
        <taxon>Craniata</taxon>
        <taxon>Vertebrata</taxon>
        <taxon>Euteleostomi</taxon>
        <taxon>Actinopterygii</taxon>
        <taxon>Neopterygii</taxon>
        <taxon>Teleostei</taxon>
        <taxon>Ostariophysi</taxon>
        <taxon>Cypriniformes</taxon>
        <taxon>Cyprinidae</taxon>
        <taxon>Labeoninae</taxon>
        <taxon>Labeonini</taxon>
        <taxon>Labeo</taxon>
    </lineage>
</organism>
<proteinExistence type="predicted"/>
<feature type="region of interest" description="Disordered" evidence="2">
    <location>
        <begin position="717"/>
        <end position="751"/>
    </location>
</feature>
<evidence type="ECO:0000256" key="1">
    <source>
        <dbReference type="SAM" id="Coils"/>
    </source>
</evidence>
<feature type="compositionally biased region" description="Polar residues" evidence="2">
    <location>
        <begin position="724"/>
        <end position="751"/>
    </location>
</feature>
<feature type="compositionally biased region" description="Basic and acidic residues" evidence="2">
    <location>
        <begin position="61"/>
        <end position="74"/>
    </location>
</feature>
<feature type="coiled-coil region" evidence="1">
    <location>
        <begin position="277"/>
        <end position="304"/>
    </location>
</feature>
<dbReference type="Proteomes" id="UP000830375">
    <property type="component" value="Unassembled WGS sequence"/>
</dbReference>
<sequence>MRERQRLETILNLCAEYNKGDGPAGDLGRMGVSGLGSRDGLNVRRPSMDSVSSASLRAAQRHRESQEENLKEDSSSTENSLGSGSIGRLELGYLEEERVRVLAKVDELKARITELEQQLQESKQEAEMERALLQGERQAELEQIEAETEIINQLQRKLSELESTIQREKDKERANVDAEREALERLQDGYNELTSQLHNCPESLREQLQEQLKREAETLEAATKQFEDLEFQQLEKESSLEEERETISQQLLQDRAHQATQLGIQAAQECERLAKDRSMALQLLQKEKERLANLERRYQSLSGGKTFPKSSNTIKEVSRTVIECFMSLEADQLDDAHPYSSPFHASSFHSYPMVPQEHLTCWDLVFGGFQRQMTLPVKFWKEFIDFVYSQELLSLGLDVSKLTAELLSCVNGLTGNVSQEYLKLSDVYKMYGSDCHDIQLTNASSHGLSLALDPAVTAPREEYVTVGQLNQIYGMPKVESSPTSPIQLLQSSLADSAFSCLPSPHGSSLSLSFERQSDWGRPQMPALDLERWYQEVMAAGDANHLCPPPPLPAKAFSSRKPAQVYRSRLDSDSSQSSISRPKISAGLSPTYTTATLGRNTPARSPLMVANSTGSLPRNLAATLQDIETKRQLALQQKEFLPSVFASSSSTDGPTGQQVIEEQRRRLAELKQKAAVEAQCQWEALHGSQTQLNSPFSSTSGPVVHHSILHHTALSSGEQPYDTLSLESSDSMDTSISTGNNSACSPDNMSSASGMDALKIEEMEKMLKEAQLEKARLIESRERETQARKLMLEEERRRREEAEKRLQEETVHRQQLIEKEVKMRAKNFSQARPMTRYLPIRKEEFDLRCHIESSGHSVDTCYHVILTEKMCKGYLVKMGGKIKSWRKRWFVFDRLKRTFSYYAGTCAAASPSNILLTVHYANAARRTCRYALVPPRLGKETRAEQRVDCG</sequence>
<dbReference type="EMBL" id="JACTAM010000015">
    <property type="protein sequence ID" value="KAI2656157.1"/>
    <property type="molecule type" value="Genomic_DNA"/>
</dbReference>
<accession>A0ABQ8M1S7</accession>
<feature type="coiled-coil region" evidence="1">
    <location>
        <begin position="759"/>
        <end position="818"/>
    </location>
</feature>
<keyword evidence="5" id="KW-1185">Reference proteome</keyword>
<reference evidence="4 5" key="1">
    <citation type="submission" date="2022-01" db="EMBL/GenBank/DDBJ databases">
        <title>A high-quality chromosome-level genome assembly of rohu carp, Labeo rohita.</title>
        <authorList>
            <person name="Arick M.A. II"/>
            <person name="Hsu C.-Y."/>
            <person name="Magbanua Z."/>
            <person name="Pechanova O."/>
            <person name="Grover C."/>
            <person name="Miller E."/>
            <person name="Thrash A."/>
            <person name="Ezzel L."/>
            <person name="Alam S."/>
            <person name="Benzie J."/>
            <person name="Hamilton M."/>
            <person name="Karsi A."/>
            <person name="Lawrence M.L."/>
            <person name="Peterson D.G."/>
        </authorList>
    </citation>
    <scope>NUCLEOTIDE SEQUENCE [LARGE SCALE GENOMIC DNA]</scope>
    <source>
        <strain evidence="5">BAU-BD-2019</strain>
        <tissue evidence="4">Blood</tissue>
    </source>
</reference>